<gene>
    <name evidence="3" type="ORF">QEH59_13120</name>
</gene>
<accession>A0ABU1AKN4</accession>
<protein>
    <submittedName>
        <fullName evidence="3">DUF1559 domain-containing protein</fullName>
    </submittedName>
</protein>
<dbReference type="NCBIfam" id="TIGR04294">
    <property type="entry name" value="pre_pil_HX9DG"/>
    <property type="match status" value="1"/>
</dbReference>
<reference evidence="3 4" key="1">
    <citation type="submission" date="2023-04" db="EMBL/GenBank/DDBJ databases">
        <title>A novel bacteria isolated from coastal sediment.</title>
        <authorList>
            <person name="Liu X.-J."/>
            <person name="Du Z.-J."/>
        </authorList>
    </citation>
    <scope>NUCLEOTIDE SEQUENCE [LARGE SCALE GENOMIC DNA]</scope>
    <source>
        <strain evidence="3 4">SDUM461004</strain>
    </source>
</reference>
<dbReference type="InterPro" id="IPR045584">
    <property type="entry name" value="Pilin-like"/>
</dbReference>
<dbReference type="Pfam" id="PF07596">
    <property type="entry name" value="SBP_bac_10"/>
    <property type="match status" value="1"/>
</dbReference>
<keyword evidence="1" id="KW-1133">Transmembrane helix</keyword>
<keyword evidence="1" id="KW-0812">Transmembrane</keyword>
<comment type="caution">
    <text evidence="3">The sequence shown here is derived from an EMBL/GenBank/DDBJ whole genome shotgun (WGS) entry which is preliminary data.</text>
</comment>
<keyword evidence="4" id="KW-1185">Reference proteome</keyword>
<keyword evidence="1" id="KW-0472">Membrane</keyword>
<dbReference type="InterPro" id="IPR027558">
    <property type="entry name" value="Pre_pil_HX9DG_C"/>
</dbReference>
<dbReference type="InterPro" id="IPR011453">
    <property type="entry name" value="DUF1559"/>
</dbReference>
<evidence type="ECO:0000313" key="3">
    <source>
        <dbReference type="EMBL" id="MDQ8195372.1"/>
    </source>
</evidence>
<dbReference type="Proteomes" id="UP001243717">
    <property type="component" value="Unassembled WGS sequence"/>
</dbReference>
<dbReference type="SUPFAM" id="SSF54523">
    <property type="entry name" value="Pili subunits"/>
    <property type="match status" value="1"/>
</dbReference>
<dbReference type="EMBL" id="JARXIC010000023">
    <property type="protein sequence ID" value="MDQ8195372.1"/>
    <property type="molecule type" value="Genomic_DNA"/>
</dbReference>
<evidence type="ECO:0000313" key="4">
    <source>
        <dbReference type="Proteomes" id="UP001243717"/>
    </source>
</evidence>
<organism evidence="3 4">
    <name type="scientific">Thalassobacterium sedimentorum</name>
    <dbReference type="NCBI Taxonomy" id="3041258"/>
    <lineage>
        <taxon>Bacteria</taxon>
        <taxon>Pseudomonadati</taxon>
        <taxon>Verrucomicrobiota</taxon>
        <taxon>Opitutia</taxon>
        <taxon>Puniceicoccales</taxon>
        <taxon>Coraliomargaritaceae</taxon>
        <taxon>Thalassobacterium</taxon>
    </lineage>
</organism>
<dbReference type="NCBIfam" id="TIGR02532">
    <property type="entry name" value="IV_pilin_GFxxxE"/>
    <property type="match status" value="1"/>
</dbReference>
<dbReference type="PANTHER" id="PTHR30093">
    <property type="entry name" value="GENERAL SECRETION PATHWAY PROTEIN G"/>
    <property type="match status" value="1"/>
</dbReference>
<evidence type="ECO:0000256" key="1">
    <source>
        <dbReference type="SAM" id="Phobius"/>
    </source>
</evidence>
<feature type="domain" description="DUF1559" evidence="2">
    <location>
        <begin position="45"/>
        <end position="122"/>
    </location>
</feature>
<dbReference type="RefSeq" id="WP_308985828.1">
    <property type="nucleotide sequence ID" value="NZ_JARXIC010000023.1"/>
</dbReference>
<dbReference type="InterPro" id="IPR012902">
    <property type="entry name" value="N_methyl_site"/>
</dbReference>
<name>A0ABU1AKN4_9BACT</name>
<dbReference type="Gene3D" id="3.30.700.10">
    <property type="entry name" value="Glycoprotein, Type 4 Pilin"/>
    <property type="match status" value="1"/>
</dbReference>
<evidence type="ECO:0000259" key="2">
    <source>
        <dbReference type="Pfam" id="PF07596"/>
    </source>
</evidence>
<proteinExistence type="predicted"/>
<sequence>MTSNSSKYPKIKLHQRVAAFTLIELLTVIAIVGILAAIIIPSVGKVREASQATKCVTQLRQLALGARAYASDHHGNFVSLYSGGGDNPTLTWVDQIAPYVGGEGQDRIYEMVNCPSADYIMEFNGIRKSTYSYGWNPALIPDARDLDGDGISNSPIKSIAIQRPNETMLIADTIQKESRKGWGNDYFVSVGSKVYSPSSADDYVPDSSFTGFSDRHNGRGNIAFVDGHVEAFAIGEIKQKHVYVE</sequence>
<dbReference type="Pfam" id="PF07963">
    <property type="entry name" value="N_methyl"/>
    <property type="match status" value="1"/>
</dbReference>
<feature type="transmembrane region" description="Helical" evidence="1">
    <location>
        <begin position="17"/>
        <end position="40"/>
    </location>
</feature>